<accession>A0A6J7PS34</accession>
<gene>
    <name evidence="6" type="ORF">UFOPK3992_00990</name>
</gene>
<dbReference type="PANTHER" id="PTHR39210:SF1">
    <property type="entry name" value="HEPARIN-SULFATE LYASE"/>
    <property type="match status" value="1"/>
</dbReference>
<sequence>MRTRGRLVGWHKAAAILGAMAIALGLAAVPAAPASAVSTTFQCIPGAQGLGYSYGNNAKSLLAGTLYLPSTGVKKKLALGTGAIDWKGLSAQLDDDGVRWLFSLKWMESLVLYYDEGYFFGPGKESFARAKEIVIDFNAAYPDQAVKEVWHPWVAAFRTEAIACLARDVSSDSPILDILQSHAEFQATASHYLGNWNQGLEQDVALLAASCVLGRPDWETIANTRAAVNLDASFSPDGSMNEQAPGYFVWAFKRWVVYLDISRQCSNAGLPELDTRLRNALQFLQDSIRPDGNLVPIGDTVAAPPAMSISNAITTLGWTPTRDTAASPSNSIIANYPDGGFLFSRTSTGAGAKEQYTTLRYGPRRYGHGHYDHGSVTWWSKGHPVLIDGGYNGYVTTGMREAFQSPQAHNVLTLPAVPFRTYSSSTLTRSTVTDKGWFYEVSDAQTTAANVMVGGGYQGATRIRGVLTVPAAGIMVAYDRVDRTHLRYMFKAQAAKSVRWWHLDKSFTATVSSRSTVTAVAGTTQVSVVNVAFPEAPLTLGSTTVVKGSMNPIQGWMGNGAGQLYAAPAIGMTSLASRMLSVVVDTTKGTVVTTKLIAVGKGWALSIKVGTATTVVAIAPSGAMSVG</sequence>
<keyword evidence="4" id="KW-0456">Lyase</keyword>
<dbReference type="Gene3D" id="1.50.10.100">
    <property type="entry name" value="Chondroitin AC/alginate lyase"/>
    <property type="match status" value="1"/>
</dbReference>
<dbReference type="Pfam" id="PF07940">
    <property type="entry name" value="Hepar_II_III_C"/>
    <property type="match status" value="1"/>
</dbReference>
<dbReference type="Gene3D" id="2.70.98.70">
    <property type="match status" value="1"/>
</dbReference>
<evidence type="ECO:0000256" key="3">
    <source>
        <dbReference type="ARBA" id="ARBA00022764"/>
    </source>
</evidence>
<keyword evidence="2" id="KW-0732">Signal</keyword>
<proteinExistence type="predicted"/>
<dbReference type="EMBL" id="CAFBOZ010000128">
    <property type="protein sequence ID" value="CAB5006003.1"/>
    <property type="molecule type" value="Genomic_DNA"/>
</dbReference>
<evidence type="ECO:0000259" key="5">
    <source>
        <dbReference type="Pfam" id="PF07940"/>
    </source>
</evidence>
<dbReference type="SUPFAM" id="SSF48230">
    <property type="entry name" value="Chondroitin AC/alginate lyase"/>
    <property type="match status" value="1"/>
</dbReference>
<organism evidence="6">
    <name type="scientific">freshwater metagenome</name>
    <dbReference type="NCBI Taxonomy" id="449393"/>
    <lineage>
        <taxon>unclassified sequences</taxon>
        <taxon>metagenomes</taxon>
        <taxon>ecological metagenomes</taxon>
    </lineage>
</organism>
<keyword evidence="3" id="KW-0574">Periplasm</keyword>
<name>A0A6J7PS34_9ZZZZ</name>
<evidence type="ECO:0000256" key="1">
    <source>
        <dbReference type="ARBA" id="ARBA00004418"/>
    </source>
</evidence>
<dbReference type="GO" id="GO:0016829">
    <property type="term" value="F:lyase activity"/>
    <property type="evidence" value="ECO:0007669"/>
    <property type="project" value="UniProtKB-KW"/>
</dbReference>
<evidence type="ECO:0000256" key="2">
    <source>
        <dbReference type="ARBA" id="ARBA00022729"/>
    </source>
</evidence>
<protein>
    <submittedName>
        <fullName evidence="6">Unannotated protein</fullName>
    </submittedName>
</protein>
<evidence type="ECO:0000256" key="4">
    <source>
        <dbReference type="ARBA" id="ARBA00023239"/>
    </source>
</evidence>
<dbReference type="InterPro" id="IPR012480">
    <property type="entry name" value="Hepar_II_III_C"/>
</dbReference>
<dbReference type="AlphaFoldDB" id="A0A6J7PS34"/>
<reference evidence="6" key="1">
    <citation type="submission" date="2020-05" db="EMBL/GenBank/DDBJ databases">
        <authorList>
            <person name="Chiriac C."/>
            <person name="Salcher M."/>
            <person name="Ghai R."/>
            <person name="Kavagutti S V."/>
        </authorList>
    </citation>
    <scope>NUCLEOTIDE SEQUENCE</scope>
</reference>
<evidence type="ECO:0000313" key="6">
    <source>
        <dbReference type="EMBL" id="CAB5006003.1"/>
    </source>
</evidence>
<dbReference type="GO" id="GO:0042597">
    <property type="term" value="C:periplasmic space"/>
    <property type="evidence" value="ECO:0007669"/>
    <property type="project" value="UniProtKB-SubCell"/>
</dbReference>
<dbReference type="PANTHER" id="PTHR39210">
    <property type="entry name" value="HEPARIN-SULFATE LYASE"/>
    <property type="match status" value="1"/>
</dbReference>
<dbReference type="InterPro" id="IPR008929">
    <property type="entry name" value="Chondroitin_lyas"/>
</dbReference>
<comment type="subcellular location">
    <subcellularLocation>
        <location evidence="1">Periplasm</location>
    </subcellularLocation>
</comment>
<feature type="domain" description="Heparinase II/III-like C-terminal" evidence="5">
    <location>
        <begin position="337"/>
        <end position="417"/>
    </location>
</feature>